<comment type="subcellular location">
    <subcellularLocation>
        <location evidence="1">Membrane</location>
        <topology evidence="1">Multi-pass membrane protein</topology>
    </subcellularLocation>
</comment>
<feature type="transmembrane region" description="Helical" evidence="6">
    <location>
        <begin position="95"/>
        <end position="115"/>
    </location>
</feature>
<evidence type="ECO:0000313" key="8">
    <source>
        <dbReference type="EMBL" id="BBL03745.1"/>
    </source>
</evidence>
<accession>A0A4Y1WSQ4</accession>
<keyword evidence="3 6" id="KW-0812">Transmembrane</keyword>
<feature type="transmembrane region" description="Helical" evidence="6">
    <location>
        <begin position="122"/>
        <end position="139"/>
    </location>
</feature>
<dbReference type="AlphaFoldDB" id="A0A4Y1WSQ4"/>
<keyword evidence="5 6" id="KW-0472">Membrane</keyword>
<evidence type="ECO:0000256" key="4">
    <source>
        <dbReference type="ARBA" id="ARBA00022989"/>
    </source>
</evidence>
<proteinExistence type="inferred from homology"/>
<sequence length="296" mass="30521">MNNPKGIAYAALSSSTFGLAPLFTVTLLRDGFSPFEVLTYRWGVASAALLLFGLATGRRLRIARRDFGVVFLLSLFRAGCSLSLVFAYANIATGVASTIHFLYPLAVALAMTLFFRERCSRRLFSAIAVSLAGAALLSSGDIRSNGGDATFGIAAAFFSVISYAGYIIGVRKSRAAQVESTTLTLLVMAIGAALFAAAGSLTSGLHWVDDSRTWGNILGLAIPATAVSNIALVKAIKAIGPTLTSILGAMEPLTAVLIGVLHFGEPFTAAGIAGVVLSVAAVTIVVTQGGKPAGNA</sequence>
<feature type="domain" description="EamA" evidence="7">
    <location>
        <begin position="5"/>
        <end position="138"/>
    </location>
</feature>
<name>A0A4Y1WSQ4_9BACT</name>
<dbReference type="GO" id="GO:0016020">
    <property type="term" value="C:membrane"/>
    <property type="evidence" value="ECO:0007669"/>
    <property type="project" value="UniProtKB-SubCell"/>
</dbReference>
<evidence type="ECO:0000256" key="6">
    <source>
        <dbReference type="SAM" id="Phobius"/>
    </source>
</evidence>
<organism evidence="8 9">
    <name type="scientific">Alistipes communis</name>
    <dbReference type="NCBI Taxonomy" id="2585118"/>
    <lineage>
        <taxon>Bacteria</taxon>
        <taxon>Pseudomonadati</taxon>
        <taxon>Bacteroidota</taxon>
        <taxon>Bacteroidia</taxon>
        <taxon>Bacteroidales</taxon>
        <taxon>Rikenellaceae</taxon>
        <taxon>Alistipes</taxon>
    </lineage>
</organism>
<dbReference type="InterPro" id="IPR037185">
    <property type="entry name" value="EmrE-like"/>
</dbReference>
<dbReference type="GeneID" id="78341775"/>
<dbReference type="OrthoDB" id="9806740at2"/>
<feature type="transmembrane region" description="Helical" evidence="6">
    <location>
        <begin position="151"/>
        <end position="170"/>
    </location>
</feature>
<feature type="transmembrane region" description="Helical" evidence="6">
    <location>
        <begin position="40"/>
        <end position="57"/>
    </location>
</feature>
<dbReference type="InterPro" id="IPR050638">
    <property type="entry name" value="AA-Vitamin_Transporters"/>
</dbReference>
<dbReference type="RefSeq" id="WP_141412411.1">
    <property type="nucleotide sequence ID" value="NZ_AP019735.1"/>
</dbReference>
<dbReference type="PANTHER" id="PTHR32322">
    <property type="entry name" value="INNER MEMBRANE TRANSPORTER"/>
    <property type="match status" value="1"/>
</dbReference>
<feature type="transmembrane region" description="Helical" evidence="6">
    <location>
        <begin position="269"/>
        <end position="287"/>
    </location>
</feature>
<comment type="similarity">
    <text evidence="2">Belongs to the EamA transporter family.</text>
</comment>
<dbReference type="Proteomes" id="UP000318946">
    <property type="component" value="Chromosome"/>
</dbReference>
<feature type="transmembrane region" description="Helical" evidence="6">
    <location>
        <begin position="69"/>
        <end position="89"/>
    </location>
</feature>
<dbReference type="KEGG" id="acou:A5CBH24_10580"/>
<evidence type="ECO:0000256" key="1">
    <source>
        <dbReference type="ARBA" id="ARBA00004141"/>
    </source>
</evidence>
<evidence type="ECO:0000313" key="9">
    <source>
        <dbReference type="Proteomes" id="UP000318946"/>
    </source>
</evidence>
<reference evidence="9" key="1">
    <citation type="submission" date="2019-06" db="EMBL/GenBank/DDBJ databases">
        <title>Alistipes onderdonkii subsp. vulgaris subsp. nov., Alistipes dispar sp. nov. and Alistipes communis sp. nov., isolated from human faeces, and creation of Alistipes onderdonkii subsp. onderdonkii subsp. nov.</title>
        <authorList>
            <person name="Sakamoto M."/>
            <person name="Ikeyama N."/>
            <person name="Ogata Y."/>
            <person name="Suda W."/>
            <person name="Iino T."/>
            <person name="Hattori M."/>
            <person name="Ohkuma M."/>
        </authorList>
    </citation>
    <scope>NUCLEOTIDE SEQUENCE [LARGE SCALE GENOMIC DNA]</scope>
    <source>
        <strain evidence="9">5CBH24</strain>
    </source>
</reference>
<dbReference type="InterPro" id="IPR000620">
    <property type="entry name" value="EamA_dom"/>
</dbReference>
<evidence type="ECO:0000256" key="5">
    <source>
        <dbReference type="ARBA" id="ARBA00023136"/>
    </source>
</evidence>
<keyword evidence="4 6" id="KW-1133">Transmembrane helix</keyword>
<evidence type="ECO:0000256" key="3">
    <source>
        <dbReference type="ARBA" id="ARBA00022692"/>
    </source>
</evidence>
<protein>
    <submittedName>
        <fullName evidence="8">Membrane protein</fullName>
    </submittedName>
</protein>
<dbReference type="SUPFAM" id="SSF103481">
    <property type="entry name" value="Multidrug resistance efflux transporter EmrE"/>
    <property type="match status" value="2"/>
</dbReference>
<feature type="domain" description="EamA" evidence="7">
    <location>
        <begin position="151"/>
        <end position="286"/>
    </location>
</feature>
<evidence type="ECO:0000259" key="7">
    <source>
        <dbReference type="Pfam" id="PF00892"/>
    </source>
</evidence>
<feature type="transmembrane region" description="Helical" evidence="6">
    <location>
        <begin position="182"/>
        <end position="208"/>
    </location>
</feature>
<feature type="transmembrane region" description="Helical" evidence="6">
    <location>
        <begin position="214"/>
        <end position="233"/>
    </location>
</feature>
<dbReference type="PANTHER" id="PTHR32322:SF2">
    <property type="entry name" value="EAMA DOMAIN-CONTAINING PROTEIN"/>
    <property type="match status" value="1"/>
</dbReference>
<feature type="transmembrane region" description="Helical" evidence="6">
    <location>
        <begin position="245"/>
        <end position="263"/>
    </location>
</feature>
<feature type="transmembrane region" description="Helical" evidence="6">
    <location>
        <begin position="7"/>
        <end position="28"/>
    </location>
</feature>
<keyword evidence="9" id="KW-1185">Reference proteome</keyword>
<dbReference type="EMBL" id="AP019735">
    <property type="protein sequence ID" value="BBL03745.1"/>
    <property type="molecule type" value="Genomic_DNA"/>
</dbReference>
<evidence type="ECO:0000256" key="2">
    <source>
        <dbReference type="ARBA" id="ARBA00007362"/>
    </source>
</evidence>
<gene>
    <name evidence="8" type="ORF">A5CBH24_10580</name>
</gene>
<dbReference type="Pfam" id="PF00892">
    <property type="entry name" value="EamA"/>
    <property type="match status" value="2"/>
</dbReference>